<dbReference type="Proteomes" id="UP000318927">
    <property type="component" value="Chromosome"/>
</dbReference>
<sequence>MFLRKKITLTLFSAASILSLLSLSSSCDKKISNAEVMNISLISPWMEDEDKPEKIRVELENKLQEIIGEKVKIKVTYASDDYLVNLQNISKGVIDLAFVSHSSYENYINQDKTKANKIKPLIQTLTKSFKYDNEKFSYVDGTKNDKIITNAKFQSDLFNKEKYSEWNYPWNGSIYEHFYDDKLVDFQRGIIWISGTDEVRNEIISAWNNKNWNKFRSFGIVHGSADSGSKYLLPEKLLKQHFNLENNSFVSLAYEITNYSNYFLNGKTKDMLKNNSFHICFDNEGSYSWTKNTIDNISKYTPMENEKMEILALTDPLQYNIAVVNNEKVNEEIQEIITNAFIQLYSSNNDNWGPTVGFYGYTKYEQ</sequence>
<feature type="chain" id="PRO_5022908837" description="ABC transporter substrate-binding protein" evidence="1">
    <location>
        <begin position="25"/>
        <end position="366"/>
    </location>
</feature>
<keyword evidence="1" id="KW-0732">Signal</keyword>
<dbReference type="InterPro" id="IPR043100">
    <property type="entry name" value="CypI_dom_II"/>
</dbReference>
<evidence type="ECO:0000256" key="1">
    <source>
        <dbReference type="SAM" id="SignalP"/>
    </source>
</evidence>
<dbReference type="Pfam" id="PF06646">
    <property type="entry name" value="CypI"/>
    <property type="match status" value="1"/>
</dbReference>
<dbReference type="NCBIfam" id="NF045838">
    <property type="entry name" value="MG289_thiam_LP"/>
    <property type="match status" value="1"/>
</dbReference>
<dbReference type="InterPro" id="IPR043099">
    <property type="entry name" value="CypI_dom_I"/>
</dbReference>
<proteinExistence type="predicted"/>
<name>A0A5B8J7S0_9MOLU</name>
<dbReference type="KEGG" id="mans:FRW55_03640"/>
<dbReference type="Gene3D" id="3.40.190.180">
    <property type="entry name" value="Cypl, domain I"/>
    <property type="match status" value="1"/>
</dbReference>
<dbReference type="OrthoDB" id="401239at2"/>
<evidence type="ECO:0008006" key="4">
    <source>
        <dbReference type="Google" id="ProtNLM"/>
    </source>
</evidence>
<gene>
    <name evidence="2" type="ORF">FRW55_03640</name>
</gene>
<organism evidence="2 3">
    <name type="scientific">Mycoplasma anserisalpingitidis</name>
    <dbReference type="NCBI Taxonomy" id="519450"/>
    <lineage>
        <taxon>Bacteria</taxon>
        <taxon>Bacillati</taxon>
        <taxon>Mycoplasmatota</taxon>
        <taxon>Mollicutes</taxon>
        <taxon>Mycoplasmataceae</taxon>
        <taxon>Mycoplasma</taxon>
    </lineage>
</organism>
<keyword evidence="3" id="KW-1185">Reference proteome</keyword>
<evidence type="ECO:0000313" key="2">
    <source>
        <dbReference type="EMBL" id="QDY87226.1"/>
    </source>
</evidence>
<dbReference type="InterPro" id="IPR010592">
    <property type="entry name" value="CypI"/>
</dbReference>
<protein>
    <recommendedName>
        <fullName evidence="4">ABC transporter substrate-binding protein</fullName>
    </recommendedName>
</protein>
<dbReference type="AlphaFoldDB" id="A0A5B8J7S0"/>
<feature type="signal peptide" evidence="1">
    <location>
        <begin position="1"/>
        <end position="24"/>
    </location>
</feature>
<evidence type="ECO:0000313" key="3">
    <source>
        <dbReference type="Proteomes" id="UP000318927"/>
    </source>
</evidence>
<dbReference type="EMBL" id="CP042295">
    <property type="protein sequence ID" value="QDY87226.1"/>
    <property type="molecule type" value="Genomic_DNA"/>
</dbReference>
<dbReference type="PROSITE" id="PS51257">
    <property type="entry name" value="PROKAR_LIPOPROTEIN"/>
    <property type="match status" value="1"/>
</dbReference>
<dbReference type="Gene3D" id="3.40.190.190">
    <property type="entry name" value="CypI, domain 2"/>
    <property type="match status" value="1"/>
</dbReference>
<reference evidence="2 3" key="1">
    <citation type="journal article" date="2019" name="Microbiol. Resour. Announc.">
        <title>Complete Genome Sequences of Three Mycoplasma anserisalpingitis (Mycoplasma sp. 1220) Strains.</title>
        <authorList>
            <person name="Grozner D."/>
            <person name="Forro B."/>
            <person name="Kovacs A.B."/>
            <person name="Marton S."/>
            <person name="Banyai K."/>
            <person name="Kreizinger Z."/>
            <person name="Sulyok K.M."/>
            <person name="Gyuranecz M."/>
        </authorList>
    </citation>
    <scope>NUCLEOTIDE SEQUENCE [LARGE SCALE GENOMIC DNA]</scope>
    <source>
        <strain evidence="2 3">ATCC:BAA-2147</strain>
    </source>
</reference>
<dbReference type="RefSeq" id="WP_146368772.1">
    <property type="nucleotide sequence ID" value="NZ_CP042295.1"/>
</dbReference>
<accession>A0A5B8J7S0</accession>